<evidence type="ECO:0000256" key="1">
    <source>
        <dbReference type="ARBA" id="ARBA00023015"/>
    </source>
</evidence>
<keyword evidence="6" id="KW-1185">Reference proteome</keyword>
<dbReference type="PANTHER" id="PTHR11019">
    <property type="entry name" value="HTH-TYPE TRANSCRIPTIONAL REGULATOR NIMR"/>
    <property type="match status" value="1"/>
</dbReference>
<evidence type="ECO:0000313" key="5">
    <source>
        <dbReference type="EMBL" id="MBS2096756.1"/>
    </source>
</evidence>
<dbReference type="SUPFAM" id="SSF51182">
    <property type="entry name" value="RmlC-like cupins"/>
    <property type="match status" value="1"/>
</dbReference>
<dbReference type="EMBL" id="JAGUCO010000001">
    <property type="protein sequence ID" value="MBS2096756.1"/>
    <property type="molecule type" value="Genomic_DNA"/>
</dbReference>
<dbReference type="Gene3D" id="1.10.10.60">
    <property type="entry name" value="Homeodomain-like"/>
    <property type="match status" value="2"/>
</dbReference>
<dbReference type="SUPFAM" id="SSF46689">
    <property type="entry name" value="Homeodomain-like"/>
    <property type="match status" value="2"/>
</dbReference>
<gene>
    <name evidence="5" type="ORF">KEM10_00615</name>
</gene>
<keyword evidence="2" id="KW-0238">DNA-binding</keyword>
<evidence type="ECO:0000259" key="4">
    <source>
        <dbReference type="PROSITE" id="PS01124"/>
    </source>
</evidence>
<dbReference type="Proteomes" id="UP000708576">
    <property type="component" value="Unassembled WGS sequence"/>
</dbReference>
<evidence type="ECO:0000313" key="6">
    <source>
        <dbReference type="Proteomes" id="UP000708576"/>
    </source>
</evidence>
<reference evidence="5 6" key="1">
    <citation type="journal article" date="2015" name="Int. J. Syst. Evol. Microbiol.">
        <title>Carboxylicivirga linearis sp. nov., isolated from a sea cucumber culture pond.</title>
        <authorList>
            <person name="Wang F.Q."/>
            <person name="Zhou Y.X."/>
            <person name="Lin X.Z."/>
            <person name="Chen G.J."/>
            <person name="Du Z.J."/>
        </authorList>
    </citation>
    <scope>NUCLEOTIDE SEQUENCE [LARGE SCALE GENOMIC DNA]</scope>
    <source>
        <strain evidence="5 6">FB218</strain>
    </source>
</reference>
<accession>A0ABS5JPD4</accession>
<name>A0ABS5JPD4_9BACT</name>
<evidence type="ECO:0000256" key="3">
    <source>
        <dbReference type="ARBA" id="ARBA00023163"/>
    </source>
</evidence>
<dbReference type="InterPro" id="IPR009057">
    <property type="entry name" value="Homeodomain-like_sf"/>
</dbReference>
<dbReference type="PANTHER" id="PTHR11019:SF159">
    <property type="entry name" value="TRANSCRIPTIONAL REGULATOR-RELATED"/>
    <property type="match status" value="1"/>
</dbReference>
<protein>
    <submittedName>
        <fullName evidence="5">AraC family transcriptional regulator</fullName>
    </submittedName>
</protein>
<dbReference type="SMART" id="SM00342">
    <property type="entry name" value="HTH_ARAC"/>
    <property type="match status" value="1"/>
</dbReference>
<proteinExistence type="predicted"/>
<comment type="caution">
    <text evidence="5">The sequence shown here is derived from an EMBL/GenBank/DDBJ whole genome shotgun (WGS) entry which is preliminary data.</text>
</comment>
<dbReference type="InterPro" id="IPR011051">
    <property type="entry name" value="RmlC_Cupin_sf"/>
</dbReference>
<dbReference type="InterPro" id="IPR003313">
    <property type="entry name" value="AraC-bd"/>
</dbReference>
<keyword evidence="3" id="KW-0804">Transcription</keyword>
<organism evidence="5 6">
    <name type="scientific">Carboxylicivirga linearis</name>
    <dbReference type="NCBI Taxonomy" id="1628157"/>
    <lineage>
        <taxon>Bacteria</taxon>
        <taxon>Pseudomonadati</taxon>
        <taxon>Bacteroidota</taxon>
        <taxon>Bacteroidia</taxon>
        <taxon>Marinilabiliales</taxon>
        <taxon>Marinilabiliaceae</taxon>
        <taxon>Carboxylicivirga</taxon>
    </lineage>
</organism>
<dbReference type="RefSeq" id="WP_212212152.1">
    <property type="nucleotide sequence ID" value="NZ_JAGUCO010000001.1"/>
</dbReference>
<dbReference type="Pfam" id="PF02311">
    <property type="entry name" value="AraC_binding"/>
    <property type="match status" value="1"/>
</dbReference>
<dbReference type="PROSITE" id="PS01124">
    <property type="entry name" value="HTH_ARAC_FAMILY_2"/>
    <property type="match status" value="1"/>
</dbReference>
<feature type="domain" description="HTH araC/xylS-type" evidence="4">
    <location>
        <begin position="165"/>
        <end position="263"/>
    </location>
</feature>
<dbReference type="Pfam" id="PF12833">
    <property type="entry name" value="HTH_18"/>
    <property type="match status" value="1"/>
</dbReference>
<dbReference type="InterPro" id="IPR018062">
    <property type="entry name" value="HTH_AraC-typ_CS"/>
</dbReference>
<evidence type="ECO:0000256" key="2">
    <source>
        <dbReference type="ARBA" id="ARBA00023125"/>
    </source>
</evidence>
<sequence length="265" mass="30588">MATIDSFLSNVDHNEKVFYVHNTKIEGQLSMHSHDKHQLCYVEGGVAFLNTETASYFLPARHFLWIPAGIRHLVDSRTSIKKVHNIFFPTFLFPKDHKVKQQEGIYPVTNLLMEMIYYTESWQGEVSKSDSMRYEFLTALKNIVLEVSNVPLPIALPTTHNESLRVILKYIHHHINQPLSLTNVADEFSYSTRSLSRLFQNNMDTSFLQYVKLTRIIKGMEALLQTNLAVSDIAYKCGFNSLSAFSYTFQQVVKKSPLEFRKESL</sequence>
<dbReference type="PROSITE" id="PS00041">
    <property type="entry name" value="HTH_ARAC_FAMILY_1"/>
    <property type="match status" value="1"/>
</dbReference>
<dbReference type="InterPro" id="IPR018060">
    <property type="entry name" value="HTH_AraC"/>
</dbReference>
<keyword evidence="1" id="KW-0805">Transcription regulation</keyword>